<proteinExistence type="predicted"/>
<dbReference type="RefSeq" id="WP_171607474.1">
    <property type="nucleotide sequence ID" value="NZ_WHPF01000005.1"/>
</dbReference>
<evidence type="ECO:0008006" key="5">
    <source>
        <dbReference type="Google" id="ProtNLM"/>
    </source>
</evidence>
<gene>
    <name evidence="3" type="ORF">GD597_08800</name>
</gene>
<dbReference type="PROSITE" id="PS51257">
    <property type="entry name" value="PROKAR_LIPOPROTEIN"/>
    <property type="match status" value="1"/>
</dbReference>
<dbReference type="AlphaFoldDB" id="A0A8J8FI89"/>
<accession>A0A8J8FI89</accession>
<name>A0A8J8FI89_9BACT</name>
<evidence type="ECO:0000256" key="2">
    <source>
        <dbReference type="SAM" id="SignalP"/>
    </source>
</evidence>
<keyword evidence="1" id="KW-0812">Transmembrane</keyword>
<sequence length="291" mass="32375">MKKHNQLYILIALLSCLSFNARAQATKNDLVLNLSYYNNNNQSQYVMVHAKSKIDGKFQQIPGIDVRFYITSDSSSANLLGKAITNEKGEAFVLIPPSAKDEWNKSANQSFIAVAQASKLYDETKTNVDIVKAKLQIDTSADKVITAKLLALNDTVWLPVTGVDVKVAVKRLDGNLNVNETETYTTDSTGTVTAEYKRDSLPGDAKGILTLIATIEDNDVYGNLTVEKAVPWGATFQNTSVFDKRTLFARRGHSPIWLELMAYSIILAVWLVIFYLIMQFIKIKKLGRLAD</sequence>
<dbReference type="Proteomes" id="UP000598971">
    <property type="component" value="Unassembled WGS sequence"/>
</dbReference>
<keyword evidence="2" id="KW-0732">Signal</keyword>
<feature type="signal peptide" evidence="2">
    <location>
        <begin position="1"/>
        <end position="23"/>
    </location>
</feature>
<reference evidence="3" key="1">
    <citation type="submission" date="2019-10" db="EMBL/GenBank/DDBJ databases">
        <title>Draft genome sequence of Panacibacter sp. KCS-6.</title>
        <authorList>
            <person name="Yim K.J."/>
        </authorList>
    </citation>
    <scope>NUCLEOTIDE SEQUENCE</scope>
    <source>
        <strain evidence="3">KCS-6</strain>
    </source>
</reference>
<comment type="caution">
    <text evidence="3">The sequence shown here is derived from an EMBL/GenBank/DDBJ whole genome shotgun (WGS) entry which is preliminary data.</text>
</comment>
<keyword evidence="4" id="KW-1185">Reference proteome</keyword>
<evidence type="ECO:0000313" key="4">
    <source>
        <dbReference type="Proteomes" id="UP000598971"/>
    </source>
</evidence>
<feature type="transmembrane region" description="Helical" evidence="1">
    <location>
        <begin position="256"/>
        <end position="278"/>
    </location>
</feature>
<dbReference type="EMBL" id="WHPF01000005">
    <property type="protein sequence ID" value="NNV55554.1"/>
    <property type="molecule type" value="Genomic_DNA"/>
</dbReference>
<keyword evidence="1" id="KW-1133">Transmembrane helix</keyword>
<protein>
    <recommendedName>
        <fullName evidence="5">DUF916 domain-containing protein</fullName>
    </recommendedName>
</protein>
<feature type="chain" id="PRO_5035247328" description="DUF916 domain-containing protein" evidence="2">
    <location>
        <begin position="24"/>
        <end position="291"/>
    </location>
</feature>
<keyword evidence="1" id="KW-0472">Membrane</keyword>
<organism evidence="3 4">
    <name type="scientific">Limnovirga soli</name>
    <dbReference type="NCBI Taxonomy" id="2656915"/>
    <lineage>
        <taxon>Bacteria</taxon>
        <taxon>Pseudomonadati</taxon>
        <taxon>Bacteroidota</taxon>
        <taxon>Chitinophagia</taxon>
        <taxon>Chitinophagales</taxon>
        <taxon>Chitinophagaceae</taxon>
        <taxon>Limnovirga</taxon>
    </lineage>
</organism>
<evidence type="ECO:0000313" key="3">
    <source>
        <dbReference type="EMBL" id="NNV55554.1"/>
    </source>
</evidence>
<evidence type="ECO:0000256" key="1">
    <source>
        <dbReference type="SAM" id="Phobius"/>
    </source>
</evidence>